<dbReference type="CDD" id="cd05233">
    <property type="entry name" value="SDR_c"/>
    <property type="match status" value="1"/>
</dbReference>
<dbReference type="InterPro" id="IPR036291">
    <property type="entry name" value="NAD(P)-bd_dom_sf"/>
</dbReference>
<dbReference type="SMART" id="SM00822">
    <property type="entry name" value="PKS_KR"/>
    <property type="match status" value="1"/>
</dbReference>
<dbReference type="GO" id="GO:0016491">
    <property type="term" value="F:oxidoreductase activity"/>
    <property type="evidence" value="ECO:0007669"/>
    <property type="project" value="UniProtKB-KW"/>
</dbReference>
<feature type="domain" description="Ketoreductase" evidence="4">
    <location>
        <begin position="8"/>
        <end position="191"/>
    </location>
</feature>
<dbReference type="Proteomes" id="UP000238045">
    <property type="component" value="Unassembled WGS sequence"/>
</dbReference>
<dbReference type="SUPFAM" id="SSF51735">
    <property type="entry name" value="NAD(P)-binding Rossmann-fold domains"/>
    <property type="match status" value="1"/>
</dbReference>
<dbReference type="InterPro" id="IPR020904">
    <property type="entry name" value="Sc_DH/Rdtase_CS"/>
</dbReference>
<feature type="transmembrane region" description="Helical" evidence="3">
    <location>
        <begin position="137"/>
        <end position="159"/>
    </location>
</feature>
<dbReference type="Pfam" id="PF13561">
    <property type="entry name" value="adh_short_C2"/>
    <property type="match status" value="1"/>
</dbReference>
<keyword evidence="3" id="KW-0812">Transmembrane</keyword>
<dbReference type="RefSeq" id="WP_105698945.1">
    <property type="nucleotide sequence ID" value="NZ_CP159260.1"/>
</dbReference>
<name>A0A2S9EB94_9PSED</name>
<evidence type="ECO:0000259" key="4">
    <source>
        <dbReference type="SMART" id="SM00822"/>
    </source>
</evidence>
<accession>A0A2S9EB94</accession>
<organism evidence="5 6">
    <name type="scientific">Pseudomonas poae</name>
    <dbReference type="NCBI Taxonomy" id="200451"/>
    <lineage>
        <taxon>Bacteria</taxon>
        <taxon>Pseudomonadati</taxon>
        <taxon>Pseudomonadota</taxon>
        <taxon>Gammaproteobacteria</taxon>
        <taxon>Pseudomonadales</taxon>
        <taxon>Pseudomonadaceae</taxon>
        <taxon>Pseudomonas</taxon>
    </lineage>
</organism>
<dbReference type="PRINTS" id="PR00080">
    <property type="entry name" value="SDRFAMILY"/>
</dbReference>
<dbReference type="NCBIfam" id="NF005559">
    <property type="entry name" value="PRK07231.1"/>
    <property type="match status" value="1"/>
</dbReference>
<keyword evidence="3" id="KW-0472">Membrane</keyword>
<evidence type="ECO:0000313" key="5">
    <source>
        <dbReference type="EMBL" id="PRC12204.1"/>
    </source>
</evidence>
<evidence type="ECO:0000256" key="1">
    <source>
        <dbReference type="ARBA" id="ARBA00006484"/>
    </source>
</evidence>
<proteinExistence type="inferred from homology"/>
<dbReference type="AlphaFoldDB" id="A0A2S9EB94"/>
<keyword evidence="2" id="KW-0560">Oxidoreductase</keyword>
<dbReference type="EMBL" id="PCQL01000033">
    <property type="protein sequence ID" value="PRC12204.1"/>
    <property type="molecule type" value="Genomic_DNA"/>
</dbReference>
<keyword evidence="3" id="KW-1133">Transmembrane helix</keyword>
<comment type="caution">
    <text evidence="5">The sequence shown here is derived from an EMBL/GenBank/DDBJ whole genome shotgun (WGS) entry which is preliminary data.</text>
</comment>
<dbReference type="PANTHER" id="PTHR24321">
    <property type="entry name" value="DEHYDROGENASES, SHORT CHAIN"/>
    <property type="match status" value="1"/>
</dbReference>
<keyword evidence="6" id="KW-1185">Reference proteome</keyword>
<dbReference type="FunFam" id="3.40.50.720:FF:000084">
    <property type="entry name" value="Short-chain dehydrogenase reductase"/>
    <property type="match status" value="1"/>
</dbReference>
<evidence type="ECO:0000256" key="3">
    <source>
        <dbReference type="SAM" id="Phobius"/>
    </source>
</evidence>
<dbReference type="PANTHER" id="PTHR24321:SF15">
    <property type="entry name" value="OXIDOREDUCTASE UCPA"/>
    <property type="match status" value="1"/>
</dbReference>
<evidence type="ECO:0000256" key="2">
    <source>
        <dbReference type="ARBA" id="ARBA00023002"/>
    </source>
</evidence>
<dbReference type="Gene3D" id="3.40.50.720">
    <property type="entry name" value="NAD(P)-binding Rossmann-like Domain"/>
    <property type="match status" value="1"/>
</dbReference>
<sequence length="257" mass="26597">MSKRLQGKIAFITGAGSGIGEATALRFAEEGATVVLCGRRIEPLQGVQEKINAQGGQAEIAVADVSDEQAYVGALHAAAQRHGRLDILVNNAMAYTWGGVDTMTTADWHANFATTVDGTFWGTRTAMQLMKAQGGGAIVNIASICGLFGTAWMAGYSAAKAAVINFSRAVASEGAAHHVRCNVIIPGVVDTPATAGMLSDAKTRANTEKVIPMKRVGLPVELANAIVFLASDEASYVTGASLAVDGGRGADLYTVLD</sequence>
<protein>
    <submittedName>
        <fullName evidence="5">2,5-dichloro-2,5-cyclohexadiene-1,4-diol dehydrogenase</fullName>
    </submittedName>
</protein>
<dbReference type="PROSITE" id="PS00061">
    <property type="entry name" value="ADH_SHORT"/>
    <property type="match status" value="1"/>
</dbReference>
<dbReference type="InterPro" id="IPR002347">
    <property type="entry name" value="SDR_fam"/>
</dbReference>
<dbReference type="InterPro" id="IPR057326">
    <property type="entry name" value="KR_dom"/>
</dbReference>
<dbReference type="PRINTS" id="PR00081">
    <property type="entry name" value="GDHRDH"/>
</dbReference>
<comment type="similarity">
    <text evidence="1">Belongs to the short-chain dehydrogenases/reductases (SDR) family.</text>
</comment>
<reference evidence="5 6" key="1">
    <citation type="submission" date="2017-09" db="EMBL/GenBank/DDBJ databases">
        <title>Genomic, metabolic, and phenotypic characteristics of bacterial isolates from the natural microbiome of the model nematode Caenorhabditis elegans.</title>
        <authorList>
            <person name="Zimmermann J."/>
            <person name="Obeng N."/>
            <person name="Yang W."/>
            <person name="Obeng O."/>
            <person name="Kissoyan K."/>
            <person name="Pees B."/>
            <person name="Dirksen P."/>
            <person name="Hoppner M."/>
            <person name="Franke A."/>
            <person name="Rosenstiel P."/>
            <person name="Leippe M."/>
            <person name="Dierking K."/>
            <person name="Kaleta C."/>
            <person name="Schulenburg H."/>
        </authorList>
    </citation>
    <scope>NUCLEOTIDE SEQUENCE [LARGE SCALE GENOMIC DNA]</scope>
    <source>
        <strain evidence="5 6">MYb117</strain>
    </source>
</reference>
<evidence type="ECO:0000313" key="6">
    <source>
        <dbReference type="Proteomes" id="UP000238045"/>
    </source>
</evidence>
<gene>
    <name evidence="5" type="ORF">CQZ99_23530</name>
</gene>